<evidence type="ECO:0000313" key="7">
    <source>
        <dbReference type="EMBL" id="MFD2570431.1"/>
    </source>
</evidence>
<feature type="domain" description="Thioredoxin" evidence="6">
    <location>
        <begin position="418"/>
        <end position="564"/>
    </location>
</feature>
<dbReference type="PROSITE" id="PS51352">
    <property type="entry name" value="THIOREDOXIN_2"/>
    <property type="match status" value="1"/>
</dbReference>
<comment type="caution">
    <text evidence="7">The sequence shown here is derived from an EMBL/GenBank/DDBJ whole genome shotgun (WGS) entry which is preliminary data.</text>
</comment>
<dbReference type="PANTHER" id="PTHR42852:SF6">
    <property type="entry name" value="THIOL:DISULFIDE INTERCHANGE PROTEIN DSBE"/>
    <property type="match status" value="1"/>
</dbReference>
<evidence type="ECO:0000256" key="3">
    <source>
        <dbReference type="ARBA" id="ARBA00023157"/>
    </source>
</evidence>
<dbReference type="EMBL" id="JBHULN010000003">
    <property type="protein sequence ID" value="MFD2570431.1"/>
    <property type="molecule type" value="Genomic_DNA"/>
</dbReference>
<dbReference type="InterPro" id="IPR013740">
    <property type="entry name" value="Redoxin"/>
</dbReference>
<keyword evidence="2" id="KW-0201">Cytochrome c-type biogenesis</keyword>
<keyword evidence="5" id="KW-0732">Signal</keyword>
<dbReference type="Proteomes" id="UP001597469">
    <property type="component" value="Unassembled WGS sequence"/>
</dbReference>
<dbReference type="Pfam" id="PF08534">
    <property type="entry name" value="Redoxin"/>
    <property type="match status" value="1"/>
</dbReference>
<organism evidence="7 8">
    <name type="scientific">Spirosoma soli</name>
    <dbReference type="NCBI Taxonomy" id="1770529"/>
    <lineage>
        <taxon>Bacteria</taxon>
        <taxon>Pseudomonadati</taxon>
        <taxon>Bacteroidota</taxon>
        <taxon>Cytophagia</taxon>
        <taxon>Cytophagales</taxon>
        <taxon>Cytophagaceae</taxon>
        <taxon>Spirosoma</taxon>
    </lineage>
</organism>
<dbReference type="InterPro" id="IPR036249">
    <property type="entry name" value="Thioredoxin-like_sf"/>
</dbReference>
<evidence type="ECO:0000313" key="8">
    <source>
        <dbReference type="Proteomes" id="UP001597469"/>
    </source>
</evidence>
<keyword evidence="8" id="KW-1185">Reference proteome</keyword>
<reference evidence="8" key="1">
    <citation type="journal article" date="2019" name="Int. J. Syst. Evol. Microbiol.">
        <title>The Global Catalogue of Microorganisms (GCM) 10K type strain sequencing project: providing services to taxonomists for standard genome sequencing and annotation.</title>
        <authorList>
            <consortium name="The Broad Institute Genomics Platform"/>
            <consortium name="The Broad Institute Genome Sequencing Center for Infectious Disease"/>
            <person name="Wu L."/>
            <person name="Ma J."/>
        </authorList>
    </citation>
    <scope>NUCLEOTIDE SEQUENCE [LARGE SCALE GENOMIC DNA]</scope>
    <source>
        <strain evidence="8">KCTC 42805</strain>
    </source>
</reference>
<evidence type="ECO:0000256" key="4">
    <source>
        <dbReference type="ARBA" id="ARBA00023284"/>
    </source>
</evidence>
<feature type="signal peptide" evidence="5">
    <location>
        <begin position="1"/>
        <end position="19"/>
    </location>
</feature>
<evidence type="ECO:0000256" key="1">
    <source>
        <dbReference type="ARBA" id="ARBA00004196"/>
    </source>
</evidence>
<evidence type="ECO:0000256" key="5">
    <source>
        <dbReference type="SAM" id="SignalP"/>
    </source>
</evidence>
<dbReference type="InterPro" id="IPR050553">
    <property type="entry name" value="Thioredoxin_ResA/DsbE_sf"/>
</dbReference>
<dbReference type="RefSeq" id="WP_381521094.1">
    <property type="nucleotide sequence ID" value="NZ_JBHULN010000003.1"/>
</dbReference>
<protein>
    <submittedName>
        <fullName evidence="7">Redoxin family protein</fullName>
    </submittedName>
</protein>
<dbReference type="InterPro" id="IPR013766">
    <property type="entry name" value="Thioredoxin_domain"/>
</dbReference>
<feature type="chain" id="PRO_5045615893" evidence="5">
    <location>
        <begin position="20"/>
        <end position="564"/>
    </location>
</feature>
<sequence length="564" mass="63692">MKACITSWILLITVVTSLAQPVGVVAIEDPQFDAQFVQRAIPQVTGKLLHVSPQEIKETTITYTPVTLLGQKTKTAQLAADGSFQLELDYPLPYQQIWVHVGELFYTGLYANKQLYVELDVPKLKAAGKELAFKADGVRYLGEDGPLNEYMNEYILFKRADKLALSSRMRQVRQSQHPVETEALAAFTSISDTLETIQAEFVATHPSPYAWLLENERLSEFYSQICLHYRGGHAMEAALFDQIKAHKTYLRSNSSWVFYMYLSAYFRQLPPNRMIVSWRDVVHLSDLTESEKAAIDSLRSTETLSPAPAHRAQWKKQLEPRMRKLHQDRRIARGIHWLDSLYSPSRADIMKLQLNDSKDIAEQKAALEQILPSMTTRWCKVIAQKEYDHAVEQLASVNRALATSGNSPTAAGFGSPLQQTDFGATLYKLSSMSGADFLARLRQSFAGKAIVLDRWATWCAPCLQEMPHSKKLQQDAKDLPIVFVYVCTAQGSDEDKWKRKIAELKLPGIHFFIDEALDAKLGELFSFRGYPGYAFIDQKGVYKPGAITWLSVIKGKEDLAALLK</sequence>
<proteinExistence type="predicted"/>
<accession>A0ABW5M2A8</accession>
<evidence type="ECO:0000259" key="6">
    <source>
        <dbReference type="PROSITE" id="PS51352"/>
    </source>
</evidence>
<dbReference type="CDD" id="cd02966">
    <property type="entry name" value="TlpA_like_family"/>
    <property type="match status" value="1"/>
</dbReference>
<dbReference type="SUPFAM" id="SSF52833">
    <property type="entry name" value="Thioredoxin-like"/>
    <property type="match status" value="1"/>
</dbReference>
<keyword evidence="4" id="KW-0676">Redox-active center</keyword>
<name>A0ABW5M2A8_9BACT</name>
<keyword evidence="3" id="KW-1015">Disulfide bond</keyword>
<comment type="subcellular location">
    <subcellularLocation>
        <location evidence="1">Cell envelope</location>
    </subcellularLocation>
</comment>
<gene>
    <name evidence="7" type="ORF">ACFSUS_07285</name>
</gene>
<dbReference type="PANTHER" id="PTHR42852">
    <property type="entry name" value="THIOL:DISULFIDE INTERCHANGE PROTEIN DSBE"/>
    <property type="match status" value="1"/>
</dbReference>
<evidence type="ECO:0000256" key="2">
    <source>
        <dbReference type="ARBA" id="ARBA00022748"/>
    </source>
</evidence>
<dbReference type="Gene3D" id="3.40.30.10">
    <property type="entry name" value="Glutaredoxin"/>
    <property type="match status" value="1"/>
</dbReference>